<evidence type="ECO:0000256" key="5">
    <source>
        <dbReference type="ARBA" id="ARBA00023136"/>
    </source>
</evidence>
<evidence type="ECO:0000256" key="6">
    <source>
        <dbReference type="SAM" id="Phobius"/>
    </source>
</evidence>
<accession>A0ABN2T787</accession>
<dbReference type="EMBL" id="BAAAPC010000011">
    <property type="protein sequence ID" value="GAA1999927.1"/>
    <property type="molecule type" value="Genomic_DNA"/>
</dbReference>
<dbReference type="InterPro" id="IPR023845">
    <property type="entry name" value="DUF3817_TM"/>
</dbReference>
<keyword evidence="5 6" id="KW-0472">Membrane</keyword>
<keyword evidence="4 6" id="KW-1133">Transmembrane helix</keyword>
<reference evidence="8 9" key="1">
    <citation type="journal article" date="2019" name="Int. J. Syst. Evol. Microbiol.">
        <title>The Global Catalogue of Microorganisms (GCM) 10K type strain sequencing project: providing services to taxonomists for standard genome sequencing and annotation.</title>
        <authorList>
            <consortium name="The Broad Institute Genomics Platform"/>
            <consortium name="The Broad Institute Genome Sequencing Center for Infectious Disease"/>
            <person name="Wu L."/>
            <person name="Ma J."/>
        </authorList>
    </citation>
    <scope>NUCLEOTIDE SEQUENCE [LARGE SCALE GENOMIC DNA]</scope>
    <source>
        <strain evidence="8 9">JCM 15313</strain>
    </source>
</reference>
<keyword evidence="3 6" id="KW-0812">Transmembrane</keyword>
<dbReference type="PANTHER" id="PTHR40077">
    <property type="entry name" value="MEMBRANE PROTEIN-RELATED"/>
    <property type="match status" value="1"/>
</dbReference>
<evidence type="ECO:0000259" key="7">
    <source>
        <dbReference type="Pfam" id="PF12823"/>
    </source>
</evidence>
<feature type="transmembrane region" description="Helical" evidence="6">
    <location>
        <begin position="48"/>
        <end position="70"/>
    </location>
</feature>
<sequence>MSLASAVPTRKVLAAFRAVAAAEAVTWAGLLIGMFFKYVVVRDEIGVQIFGPVHGVAFIVYVAVTLLAWHRLGWNLLTGGLALVASVPPFGTVVFERWASHTGRIHPAAPGGTSANVPEDSVRG</sequence>
<keyword evidence="2" id="KW-1003">Cell membrane</keyword>
<proteinExistence type="predicted"/>
<evidence type="ECO:0000256" key="3">
    <source>
        <dbReference type="ARBA" id="ARBA00022692"/>
    </source>
</evidence>
<dbReference type="Pfam" id="PF12823">
    <property type="entry name" value="DUF3817"/>
    <property type="match status" value="1"/>
</dbReference>
<comment type="subcellular location">
    <subcellularLocation>
        <location evidence="1">Cell membrane</location>
        <topology evidence="1">Multi-pass membrane protein</topology>
    </subcellularLocation>
</comment>
<dbReference type="PANTHER" id="PTHR40077:SF1">
    <property type="entry name" value="MEMBRANE PROTEIN"/>
    <property type="match status" value="1"/>
</dbReference>
<comment type="caution">
    <text evidence="8">The sequence shown here is derived from an EMBL/GenBank/DDBJ whole genome shotgun (WGS) entry which is preliminary data.</text>
</comment>
<keyword evidence="9" id="KW-1185">Reference proteome</keyword>
<feature type="transmembrane region" description="Helical" evidence="6">
    <location>
        <begin position="12"/>
        <end position="36"/>
    </location>
</feature>
<feature type="domain" description="DUF3817" evidence="7">
    <location>
        <begin position="14"/>
        <end position="100"/>
    </location>
</feature>
<evidence type="ECO:0000313" key="9">
    <source>
        <dbReference type="Proteomes" id="UP001501585"/>
    </source>
</evidence>
<protein>
    <recommendedName>
        <fullName evidence="7">DUF3817 domain-containing protein</fullName>
    </recommendedName>
</protein>
<dbReference type="Proteomes" id="UP001501585">
    <property type="component" value="Unassembled WGS sequence"/>
</dbReference>
<evidence type="ECO:0000313" key="8">
    <source>
        <dbReference type="EMBL" id="GAA1999927.1"/>
    </source>
</evidence>
<dbReference type="RefSeq" id="WP_344162777.1">
    <property type="nucleotide sequence ID" value="NZ_BAAAPC010000011.1"/>
</dbReference>
<dbReference type="NCBIfam" id="TIGR03954">
    <property type="entry name" value="integ_memb_HG"/>
    <property type="match status" value="1"/>
</dbReference>
<gene>
    <name evidence="8" type="ORF">GCM10009799_28960</name>
</gene>
<evidence type="ECO:0000256" key="4">
    <source>
        <dbReference type="ARBA" id="ARBA00022989"/>
    </source>
</evidence>
<feature type="transmembrane region" description="Helical" evidence="6">
    <location>
        <begin position="76"/>
        <end position="95"/>
    </location>
</feature>
<name>A0ABN2T787_9ACTN</name>
<evidence type="ECO:0000256" key="1">
    <source>
        <dbReference type="ARBA" id="ARBA00004651"/>
    </source>
</evidence>
<organism evidence="8 9">
    <name type="scientific">Nocardiopsis rhodophaea</name>
    <dbReference type="NCBI Taxonomy" id="280238"/>
    <lineage>
        <taxon>Bacteria</taxon>
        <taxon>Bacillati</taxon>
        <taxon>Actinomycetota</taxon>
        <taxon>Actinomycetes</taxon>
        <taxon>Streptosporangiales</taxon>
        <taxon>Nocardiopsidaceae</taxon>
        <taxon>Nocardiopsis</taxon>
    </lineage>
</organism>
<evidence type="ECO:0000256" key="2">
    <source>
        <dbReference type="ARBA" id="ARBA00022475"/>
    </source>
</evidence>